<evidence type="ECO:0000313" key="2">
    <source>
        <dbReference type="EMBL" id="MDM8562345.1"/>
    </source>
</evidence>
<dbReference type="Proteomes" id="UP001171945">
    <property type="component" value="Unassembled WGS sequence"/>
</dbReference>
<keyword evidence="3" id="KW-1185">Reference proteome</keyword>
<dbReference type="EMBL" id="JAUCGM010000122">
    <property type="protein sequence ID" value="MDM8562345.1"/>
    <property type="molecule type" value="Genomic_DNA"/>
</dbReference>
<evidence type="ECO:0008006" key="4">
    <source>
        <dbReference type="Google" id="ProtNLM"/>
    </source>
</evidence>
<feature type="transmembrane region" description="Helical" evidence="1">
    <location>
        <begin position="7"/>
        <end position="28"/>
    </location>
</feature>
<sequence length="357" mass="39973">MNKGLRISLIGMGLFFIFLGIFLNFQLYTSFATNSPLYKYSYGAIGIGLDVSKVICLILGAFLIKQTGGTLIIAGFISITFYLVLSLISWAAGWGFTLVVNQKYENNAFQNTIQVQASQAMVDDAVAEIKRLSQYADSTNVAKAQSKVEELQTELDKLWASPATNSLGQRTNKTVKSRLGTCPGGSWYHKKYCPQIESIQSQIMQYETTINNHTAYLAAIKHKNTMIKELSNMNLTRLNPDSYMHPLFVGMSAIFNTSPQLVKYRLLLLTSAMIELLGSLFFVIGLFLRGETFTMAEMMAMEKQKHKMLSEWGMIEKESHQLLEQLGVDVKDIGNADFPKLDSTIKTEKKKNDGNID</sequence>
<feature type="transmembrane region" description="Helical" evidence="1">
    <location>
        <begin position="40"/>
        <end position="64"/>
    </location>
</feature>
<name>A0ABT7VRP9_9GAMM</name>
<proteinExistence type="predicted"/>
<evidence type="ECO:0000313" key="3">
    <source>
        <dbReference type="Proteomes" id="UP001171945"/>
    </source>
</evidence>
<comment type="caution">
    <text evidence="2">The sequence shown here is derived from an EMBL/GenBank/DDBJ whole genome shotgun (WGS) entry which is preliminary data.</text>
</comment>
<organism evidence="2 3">
    <name type="scientific">Candidatus Marithioploca araucensis</name>
    <dbReference type="NCBI Taxonomy" id="70273"/>
    <lineage>
        <taxon>Bacteria</taxon>
        <taxon>Pseudomonadati</taxon>
        <taxon>Pseudomonadota</taxon>
        <taxon>Gammaproteobacteria</taxon>
        <taxon>Thiotrichales</taxon>
        <taxon>Thiotrichaceae</taxon>
        <taxon>Candidatus Marithioploca</taxon>
    </lineage>
</organism>
<protein>
    <recommendedName>
        <fullName evidence="4">DUF4407 domain-containing protein</fullName>
    </recommendedName>
</protein>
<keyword evidence="1" id="KW-0472">Membrane</keyword>
<keyword evidence="1" id="KW-1133">Transmembrane helix</keyword>
<accession>A0ABT7VRP9</accession>
<feature type="transmembrane region" description="Helical" evidence="1">
    <location>
        <begin position="71"/>
        <end position="96"/>
    </location>
</feature>
<keyword evidence="1" id="KW-0812">Transmembrane</keyword>
<reference evidence="2" key="1">
    <citation type="submission" date="2023-06" db="EMBL/GenBank/DDBJ databases">
        <title>Uncultivated large filamentous bacteria from sulfidic sediments reveal new species and different genomic features in energy metabolism and defense.</title>
        <authorList>
            <person name="Fonseca A."/>
        </authorList>
    </citation>
    <scope>NUCLEOTIDE SEQUENCE</scope>
    <source>
        <strain evidence="2">HSG4</strain>
    </source>
</reference>
<gene>
    <name evidence="2" type="ORF">QUF54_03225</name>
</gene>
<feature type="transmembrane region" description="Helical" evidence="1">
    <location>
        <begin position="266"/>
        <end position="288"/>
    </location>
</feature>
<evidence type="ECO:0000256" key="1">
    <source>
        <dbReference type="SAM" id="Phobius"/>
    </source>
</evidence>